<dbReference type="PROSITE" id="PS51141">
    <property type="entry name" value="ZF_SBP"/>
    <property type="match status" value="1"/>
</dbReference>
<feature type="region of interest" description="Disordered" evidence="11">
    <location>
        <begin position="149"/>
        <end position="170"/>
    </location>
</feature>
<proteinExistence type="predicted"/>
<feature type="region of interest" description="Disordered" evidence="11">
    <location>
        <begin position="377"/>
        <end position="403"/>
    </location>
</feature>
<dbReference type="GO" id="GO:0005634">
    <property type="term" value="C:nucleus"/>
    <property type="evidence" value="ECO:0000318"/>
    <property type="project" value="GO_Central"/>
</dbReference>
<keyword evidence="3 10" id="KW-0863">Zinc-finger</keyword>
<dbReference type="InterPro" id="IPR036893">
    <property type="entry name" value="SBP_sf"/>
</dbReference>
<evidence type="ECO:0000256" key="7">
    <source>
        <dbReference type="ARBA" id="ARBA00023163"/>
    </source>
</evidence>
<keyword evidence="14" id="KW-1185">Reference proteome</keyword>
<dbReference type="OrthoDB" id="514967at2759"/>
<dbReference type="PANTHER" id="PTHR31251:SF208">
    <property type="entry name" value="SQUAMOSA PROMOTER-BINDING-LIKE PROTEIN 18"/>
    <property type="match status" value="1"/>
</dbReference>
<reference evidence="13 14" key="1">
    <citation type="journal article" date="2017" name="Nat. Commun.">
        <title>Genome assembly with in vitro proximity ligation data and whole-genome triplication in lettuce.</title>
        <authorList>
            <person name="Reyes-Chin-Wo S."/>
            <person name="Wang Z."/>
            <person name="Yang X."/>
            <person name="Kozik A."/>
            <person name="Arikit S."/>
            <person name="Song C."/>
            <person name="Xia L."/>
            <person name="Froenicke L."/>
            <person name="Lavelle D.O."/>
            <person name="Truco M.J."/>
            <person name="Xia R."/>
            <person name="Zhu S."/>
            <person name="Xu C."/>
            <person name="Xu H."/>
            <person name="Xu X."/>
            <person name="Cox K."/>
            <person name="Korf I."/>
            <person name="Meyers B.C."/>
            <person name="Michelmore R.W."/>
        </authorList>
    </citation>
    <scope>NUCLEOTIDE SEQUENCE [LARGE SCALE GENOMIC DNA]</scope>
    <source>
        <strain evidence="14">cv. Salinas</strain>
        <tissue evidence="13">Seedlings</tissue>
    </source>
</reference>
<keyword evidence="6" id="KW-0238">DNA-binding</keyword>
<comment type="caution">
    <text evidence="13">The sequence shown here is derived from an EMBL/GenBank/DDBJ whole genome shotgun (WGS) entry which is preliminary data.</text>
</comment>
<feature type="region of interest" description="Disordered" evidence="11">
    <location>
        <begin position="210"/>
        <end position="275"/>
    </location>
</feature>
<feature type="domain" description="SBP-type" evidence="12">
    <location>
        <begin position="83"/>
        <end position="160"/>
    </location>
</feature>
<evidence type="ECO:0000256" key="9">
    <source>
        <dbReference type="ARBA" id="ARBA00056472"/>
    </source>
</evidence>
<dbReference type="Gene3D" id="4.10.1100.10">
    <property type="entry name" value="Transcription factor, SBP-box domain"/>
    <property type="match status" value="1"/>
</dbReference>
<keyword evidence="2" id="KW-0479">Metal-binding</keyword>
<dbReference type="Proteomes" id="UP000235145">
    <property type="component" value="Unassembled WGS sequence"/>
</dbReference>
<dbReference type="SMR" id="A0A9R1XHB0"/>
<evidence type="ECO:0000256" key="8">
    <source>
        <dbReference type="ARBA" id="ARBA00023242"/>
    </source>
</evidence>
<keyword evidence="5" id="KW-0805">Transcription regulation</keyword>
<dbReference type="Gramene" id="rna-gnl|WGS:NBSK|LSAT_5X12360_mrna">
    <property type="protein sequence ID" value="cds-PLY67622.1"/>
    <property type="gene ID" value="gene-LSAT_5X12360"/>
</dbReference>
<accession>A0A9R1XHB0</accession>
<evidence type="ECO:0000256" key="10">
    <source>
        <dbReference type="PROSITE-ProRule" id="PRU00470"/>
    </source>
</evidence>
<evidence type="ECO:0000259" key="12">
    <source>
        <dbReference type="PROSITE" id="PS51141"/>
    </source>
</evidence>
<protein>
    <recommendedName>
        <fullName evidence="12">SBP-type domain-containing protein</fullName>
    </recommendedName>
</protein>
<keyword evidence="8" id="KW-0539">Nucleus</keyword>
<evidence type="ECO:0000256" key="4">
    <source>
        <dbReference type="ARBA" id="ARBA00022833"/>
    </source>
</evidence>
<dbReference type="GO" id="GO:0008270">
    <property type="term" value="F:zinc ion binding"/>
    <property type="evidence" value="ECO:0007669"/>
    <property type="project" value="UniProtKB-KW"/>
</dbReference>
<evidence type="ECO:0000313" key="13">
    <source>
        <dbReference type="EMBL" id="KAJ0207902.1"/>
    </source>
</evidence>
<dbReference type="SUPFAM" id="SSF103612">
    <property type="entry name" value="SBT domain"/>
    <property type="match status" value="1"/>
</dbReference>
<organism evidence="13 14">
    <name type="scientific">Lactuca sativa</name>
    <name type="common">Garden lettuce</name>
    <dbReference type="NCBI Taxonomy" id="4236"/>
    <lineage>
        <taxon>Eukaryota</taxon>
        <taxon>Viridiplantae</taxon>
        <taxon>Streptophyta</taxon>
        <taxon>Embryophyta</taxon>
        <taxon>Tracheophyta</taxon>
        <taxon>Spermatophyta</taxon>
        <taxon>Magnoliopsida</taxon>
        <taxon>eudicotyledons</taxon>
        <taxon>Gunneridae</taxon>
        <taxon>Pentapetalae</taxon>
        <taxon>asterids</taxon>
        <taxon>campanulids</taxon>
        <taxon>Asterales</taxon>
        <taxon>Asteraceae</taxon>
        <taxon>Cichorioideae</taxon>
        <taxon>Cichorieae</taxon>
        <taxon>Lactucinae</taxon>
        <taxon>Lactuca</taxon>
    </lineage>
</organism>
<comment type="subcellular location">
    <subcellularLocation>
        <location evidence="1">Nucleus</location>
    </subcellularLocation>
</comment>
<dbReference type="EMBL" id="NBSK02000005">
    <property type="protein sequence ID" value="KAJ0207902.1"/>
    <property type="molecule type" value="Genomic_DNA"/>
</dbReference>
<name>A0A9R1XHB0_LACSA</name>
<keyword evidence="7" id="KW-0804">Transcription</keyword>
<comment type="function">
    <text evidence="9">Probable transcriptional factor. Binds to the promoter of the SQUAMOSA gene.</text>
</comment>
<dbReference type="PANTHER" id="PTHR31251">
    <property type="entry name" value="SQUAMOSA PROMOTER-BINDING-LIKE PROTEIN 4"/>
    <property type="match status" value="1"/>
</dbReference>
<evidence type="ECO:0000313" key="14">
    <source>
        <dbReference type="Proteomes" id="UP000235145"/>
    </source>
</evidence>
<evidence type="ECO:0000256" key="3">
    <source>
        <dbReference type="ARBA" id="ARBA00022771"/>
    </source>
</evidence>
<dbReference type="InterPro" id="IPR044817">
    <property type="entry name" value="SBP-like"/>
</dbReference>
<evidence type="ECO:0000256" key="6">
    <source>
        <dbReference type="ARBA" id="ARBA00023125"/>
    </source>
</evidence>
<dbReference type="FunFam" id="4.10.1100.10:FF:000001">
    <property type="entry name" value="Squamosa promoter-binding-like protein 14"/>
    <property type="match status" value="1"/>
</dbReference>
<dbReference type="AlphaFoldDB" id="A0A9R1XHB0"/>
<dbReference type="GO" id="GO:0000976">
    <property type="term" value="F:transcription cis-regulatory region binding"/>
    <property type="evidence" value="ECO:0000318"/>
    <property type="project" value="GO_Central"/>
</dbReference>
<dbReference type="InterPro" id="IPR004333">
    <property type="entry name" value="SBP_dom"/>
</dbReference>
<sequence>MDWNLKIPSWDFTEFEQGTIPNIDSTSGSSSYGGQGIKGNFCVDLKLGQVIDSGNELKSTSKMALSPSASSKRARPINNTIPAATCLVDGCNADLSNCKEYHRRHKVCEIHSKTAQVSINGQKQRFCQQCSRFHSLEEFDEGKRSCRKRLDGHNRRRRKPQPDTSRSASLFSGHQGATMLQFSSPHVYQTTSLTNHLWTTMVKSEEQTYSTRHSTMAHKHNPFPESSLGGKKLPGKQQFSLFHGSHLKLNHQTSPPKVSQQSQSQTQPQTVVTFEGNSSGSYEKLFCDGYPPPAAAARVVQPVVQSSDCALSLLSSSPSQTSCTTLSHVMHPSNSYGAPPNPMDPGAGAGYGGLESIMDPNGNGNDCDGMIQMGIHHHHHHQHQHQHASPDNGAPQTLPFYWE</sequence>
<evidence type="ECO:0000256" key="11">
    <source>
        <dbReference type="SAM" id="MobiDB-lite"/>
    </source>
</evidence>
<dbReference type="GO" id="GO:0001216">
    <property type="term" value="F:DNA-binding transcription activator activity"/>
    <property type="evidence" value="ECO:0000318"/>
    <property type="project" value="GO_Central"/>
</dbReference>
<evidence type="ECO:0000256" key="1">
    <source>
        <dbReference type="ARBA" id="ARBA00004123"/>
    </source>
</evidence>
<evidence type="ECO:0000256" key="5">
    <source>
        <dbReference type="ARBA" id="ARBA00023015"/>
    </source>
</evidence>
<dbReference type="Pfam" id="PF03110">
    <property type="entry name" value="SBP"/>
    <property type="match status" value="1"/>
</dbReference>
<gene>
    <name evidence="13" type="ORF">LSAT_V11C500233510</name>
</gene>
<feature type="compositionally biased region" description="Low complexity" evidence="11">
    <location>
        <begin position="252"/>
        <end position="273"/>
    </location>
</feature>
<keyword evidence="4" id="KW-0862">Zinc</keyword>
<feature type="compositionally biased region" description="Basic residues" evidence="11">
    <location>
        <begin position="377"/>
        <end position="386"/>
    </location>
</feature>
<evidence type="ECO:0000256" key="2">
    <source>
        <dbReference type="ARBA" id="ARBA00022723"/>
    </source>
</evidence>